<sequence>MEQTRRRFDGCCSL</sequence>
<protein>
    <submittedName>
        <fullName evidence="1">Uncharacterized protein</fullName>
    </submittedName>
</protein>
<organism evidence="1">
    <name type="scientific">Arundo donax</name>
    <name type="common">Giant reed</name>
    <name type="synonym">Donax arundinaceus</name>
    <dbReference type="NCBI Taxonomy" id="35708"/>
    <lineage>
        <taxon>Eukaryota</taxon>
        <taxon>Viridiplantae</taxon>
        <taxon>Streptophyta</taxon>
        <taxon>Embryophyta</taxon>
        <taxon>Tracheophyta</taxon>
        <taxon>Spermatophyta</taxon>
        <taxon>Magnoliopsida</taxon>
        <taxon>Liliopsida</taxon>
        <taxon>Poales</taxon>
        <taxon>Poaceae</taxon>
        <taxon>PACMAD clade</taxon>
        <taxon>Arundinoideae</taxon>
        <taxon>Arundineae</taxon>
        <taxon>Arundo</taxon>
    </lineage>
</organism>
<dbReference type="EMBL" id="GBRH01172070">
    <property type="protein sequence ID" value="JAE25826.1"/>
    <property type="molecule type" value="Transcribed_RNA"/>
</dbReference>
<reference evidence="1" key="1">
    <citation type="submission" date="2014-09" db="EMBL/GenBank/DDBJ databases">
        <authorList>
            <person name="Magalhaes I.L.F."/>
            <person name="Oliveira U."/>
            <person name="Santos F.R."/>
            <person name="Vidigal T.H.D.A."/>
            <person name="Brescovit A.D."/>
            <person name="Santos A.J."/>
        </authorList>
    </citation>
    <scope>NUCLEOTIDE SEQUENCE</scope>
    <source>
        <tissue evidence="1">Shoot tissue taken approximately 20 cm above the soil surface</tissue>
    </source>
</reference>
<proteinExistence type="predicted"/>
<accession>A0A0A9GTE0</accession>
<evidence type="ECO:0000313" key="1">
    <source>
        <dbReference type="EMBL" id="JAE25826.1"/>
    </source>
</evidence>
<reference evidence="1" key="2">
    <citation type="journal article" date="2015" name="Data Brief">
        <title>Shoot transcriptome of the giant reed, Arundo donax.</title>
        <authorList>
            <person name="Barrero R.A."/>
            <person name="Guerrero F.D."/>
            <person name="Moolhuijzen P."/>
            <person name="Goolsby J.A."/>
            <person name="Tidwell J."/>
            <person name="Bellgard S.E."/>
            <person name="Bellgard M.I."/>
        </authorList>
    </citation>
    <scope>NUCLEOTIDE SEQUENCE</scope>
    <source>
        <tissue evidence="1">Shoot tissue taken approximately 20 cm above the soil surface</tissue>
    </source>
</reference>
<name>A0A0A9GTE0_ARUDO</name>